<keyword evidence="1" id="KW-0812">Transmembrane</keyword>
<gene>
    <name evidence="2" type="ORF">SAMN05444580_102189</name>
</gene>
<keyword evidence="3" id="KW-1185">Reference proteome</keyword>
<dbReference type="InterPro" id="IPR014719">
    <property type="entry name" value="Ribosomal_bL12_C/ClpS-like"/>
</dbReference>
<feature type="transmembrane region" description="Helical" evidence="1">
    <location>
        <begin position="6"/>
        <end position="24"/>
    </location>
</feature>
<name>A0A1G6QU74_9NOCA</name>
<evidence type="ECO:0000313" key="3">
    <source>
        <dbReference type="Proteomes" id="UP000199417"/>
    </source>
</evidence>
<evidence type="ECO:0000256" key="1">
    <source>
        <dbReference type="SAM" id="Phobius"/>
    </source>
</evidence>
<sequence>MPNWGWLIAVLILVDIAVLTAWLVGRRRPRSGARTPSTWVAGLDNETRDRIERLVADHKRMHAIRVLQERTGLGLSDAKAAIDAIVRGEWIPTAGPDALPPTPGTRTGKWSDLEPALRTLKDEGKSAKAIAILRDTTGMSLQEAKQAVDRL</sequence>
<accession>A0A1G6QU74</accession>
<evidence type="ECO:0008006" key="4">
    <source>
        <dbReference type="Google" id="ProtNLM"/>
    </source>
</evidence>
<dbReference type="STRING" id="168276.SAMN05444580_102189"/>
<dbReference type="EMBL" id="FNAB01000002">
    <property type="protein sequence ID" value="SDC95256.1"/>
    <property type="molecule type" value="Genomic_DNA"/>
</dbReference>
<dbReference type="Proteomes" id="UP000199417">
    <property type="component" value="Unassembled WGS sequence"/>
</dbReference>
<dbReference type="RefSeq" id="WP_072843921.1">
    <property type="nucleotide sequence ID" value="NZ_FNAB01000002.1"/>
</dbReference>
<keyword evidence="1" id="KW-1133">Transmembrane helix</keyword>
<organism evidence="2 3">
    <name type="scientific">Rhodococcus tukisamuensis</name>
    <dbReference type="NCBI Taxonomy" id="168276"/>
    <lineage>
        <taxon>Bacteria</taxon>
        <taxon>Bacillati</taxon>
        <taxon>Actinomycetota</taxon>
        <taxon>Actinomycetes</taxon>
        <taxon>Mycobacteriales</taxon>
        <taxon>Nocardiaceae</taxon>
        <taxon>Rhodococcus</taxon>
    </lineage>
</organism>
<reference evidence="2 3" key="1">
    <citation type="submission" date="2016-10" db="EMBL/GenBank/DDBJ databases">
        <authorList>
            <person name="de Groot N.N."/>
        </authorList>
    </citation>
    <scope>NUCLEOTIDE SEQUENCE [LARGE SCALE GENOMIC DNA]</scope>
    <source>
        <strain evidence="2 3">JCM 11308</strain>
    </source>
</reference>
<evidence type="ECO:0000313" key="2">
    <source>
        <dbReference type="EMBL" id="SDC95256.1"/>
    </source>
</evidence>
<dbReference type="AlphaFoldDB" id="A0A1G6QU74"/>
<keyword evidence="1" id="KW-0472">Membrane</keyword>
<proteinExistence type="predicted"/>
<protein>
    <recommendedName>
        <fullName evidence="4">Ribosomal protein L7/L12 C-terminal domain-containing protein</fullName>
    </recommendedName>
</protein>
<dbReference type="Gene3D" id="3.30.1390.10">
    <property type="match status" value="1"/>
</dbReference>